<dbReference type="EMBL" id="JADCNM010000011">
    <property type="protein sequence ID" value="KAG0462920.1"/>
    <property type="molecule type" value="Genomic_DNA"/>
</dbReference>
<sequence>MYSTATKRVRRILDHMSGSDDIPPQSSYLFSMACSTNLNSVQRSENRVLSSLSASVPEAACIQQDSTKEQNLPPKKCHSPTFKDPFYPLFSRDVRLDVSLSDLRNVHLLKKGCVPSSTEAYGFSGTNTAKISEQPVFCRTPQPTISDGFLWSPRIDVAESCSNYFVTVELPGANINGIRVEVDDKSLTVIGKRVMQWHGNTKHCSKHTKLIYHKKEILQGPYEVVWPLPKDVNKACISAEFVDGFLRIELPKV</sequence>
<dbReference type="PROSITE" id="PS01031">
    <property type="entry name" value="SHSP"/>
    <property type="match status" value="1"/>
</dbReference>
<evidence type="ECO:0000256" key="1">
    <source>
        <dbReference type="PROSITE-ProRule" id="PRU00285"/>
    </source>
</evidence>
<dbReference type="InterPro" id="IPR002068">
    <property type="entry name" value="A-crystallin/Hsp20_dom"/>
</dbReference>
<comment type="caution">
    <text evidence="4">The sequence shown here is derived from an EMBL/GenBank/DDBJ whole genome shotgun (WGS) entry which is preliminary data.</text>
</comment>
<dbReference type="InterPro" id="IPR008978">
    <property type="entry name" value="HSP20-like_chaperone"/>
</dbReference>
<reference evidence="6 7" key="1">
    <citation type="journal article" date="2020" name="Nat. Food">
        <title>A phased Vanilla planifolia genome enables genetic improvement of flavour and production.</title>
        <authorList>
            <person name="Hasing T."/>
            <person name="Tang H."/>
            <person name="Brym M."/>
            <person name="Khazi F."/>
            <person name="Huang T."/>
            <person name="Chambers A.H."/>
        </authorList>
    </citation>
    <scope>NUCLEOTIDE SEQUENCE [LARGE SCALE GENOMIC DNA]</scope>
    <source>
        <tissue evidence="4">Leaf</tissue>
    </source>
</reference>
<keyword evidence="6" id="KW-1185">Reference proteome</keyword>
<evidence type="ECO:0000313" key="5">
    <source>
        <dbReference type="EMBL" id="KAG0462920.1"/>
    </source>
</evidence>
<evidence type="ECO:0000313" key="6">
    <source>
        <dbReference type="Proteomes" id="UP000636800"/>
    </source>
</evidence>
<proteinExistence type="inferred from homology"/>
<protein>
    <recommendedName>
        <fullName evidence="3">SHSP domain-containing protein</fullName>
    </recommendedName>
</protein>
<name>A0A835Q1S9_VANPL</name>
<evidence type="ECO:0000256" key="2">
    <source>
        <dbReference type="RuleBase" id="RU003616"/>
    </source>
</evidence>
<organism evidence="4 6">
    <name type="scientific">Vanilla planifolia</name>
    <name type="common">Vanilla</name>
    <dbReference type="NCBI Taxonomy" id="51239"/>
    <lineage>
        <taxon>Eukaryota</taxon>
        <taxon>Viridiplantae</taxon>
        <taxon>Streptophyta</taxon>
        <taxon>Embryophyta</taxon>
        <taxon>Tracheophyta</taxon>
        <taxon>Spermatophyta</taxon>
        <taxon>Magnoliopsida</taxon>
        <taxon>Liliopsida</taxon>
        <taxon>Asparagales</taxon>
        <taxon>Orchidaceae</taxon>
        <taxon>Vanilloideae</taxon>
        <taxon>Vanilleae</taxon>
        <taxon>Vanilla</taxon>
    </lineage>
</organism>
<comment type="similarity">
    <text evidence="1 2">Belongs to the small heat shock protein (HSP20) family.</text>
</comment>
<dbReference type="CDD" id="cd06464">
    <property type="entry name" value="ACD_sHsps-like"/>
    <property type="match status" value="1"/>
</dbReference>
<dbReference type="Proteomes" id="UP000639772">
    <property type="component" value="Chromosome 11"/>
</dbReference>
<dbReference type="SUPFAM" id="SSF49764">
    <property type="entry name" value="HSP20-like chaperones"/>
    <property type="match status" value="1"/>
</dbReference>
<dbReference type="Pfam" id="PF00011">
    <property type="entry name" value="HSP20"/>
    <property type="match status" value="1"/>
</dbReference>
<evidence type="ECO:0000259" key="3">
    <source>
        <dbReference type="PROSITE" id="PS01031"/>
    </source>
</evidence>
<dbReference type="EMBL" id="JADCNL010000011">
    <property type="protein sequence ID" value="KAG0461474.1"/>
    <property type="molecule type" value="Genomic_DNA"/>
</dbReference>
<dbReference type="Proteomes" id="UP000636800">
    <property type="component" value="Chromosome 11"/>
</dbReference>
<dbReference type="OrthoDB" id="1431247at2759"/>
<dbReference type="AlphaFoldDB" id="A0A835Q1S9"/>
<evidence type="ECO:0000313" key="4">
    <source>
        <dbReference type="EMBL" id="KAG0461474.1"/>
    </source>
</evidence>
<gene>
    <name evidence="5" type="ORF">HPP92_021396</name>
    <name evidence="4" type="ORF">HPP92_021771</name>
</gene>
<feature type="domain" description="SHSP" evidence="3">
    <location>
        <begin position="146"/>
        <end position="253"/>
    </location>
</feature>
<dbReference type="Gene3D" id="2.60.40.790">
    <property type="match status" value="1"/>
</dbReference>
<accession>A0A835Q1S9</accession>
<evidence type="ECO:0000313" key="7">
    <source>
        <dbReference type="Proteomes" id="UP000639772"/>
    </source>
</evidence>
<dbReference type="PROSITE" id="PS51257">
    <property type="entry name" value="PROKAR_LIPOPROTEIN"/>
    <property type="match status" value="1"/>
</dbReference>